<dbReference type="RefSeq" id="XP_001322936.1">
    <property type="nucleotide sequence ID" value="XM_001322901.1"/>
</dbReference>
<dbReference type="InParanoid" id="A2E9E9"/>
<keyword evidence="3" id="KW-1185">Reference proteome</keyword>
<dbReference type="VEuPathDB" id="TrichDB:TVAGG3_0000900"/>
<organism evidence="2 3">
    <name type="scientific">Trichomonas vaginalis (strain ATCC PRA-98 / G3)</name>
    <dbReference type="NCBI Taxonomy" id="412133"/>
    <lineage>
        <taxon>Eukaryota</taxon>
        <taxon>Metamonada</taxon>
        <taxon>Parabasalia</taxon>
        <taxon>Trichomonadida</taxon>
        <taxon>Trichomonadidae</taxon>
        <taxon>Trichomonas</taxon>
    </lineage>
</organism>
<dbReference type="Proteomes" id="UP000001542">
    <property type="component" value="Unassembled WGS sequence"/>
</dbReference>
<proteinExistence type="predicted"/>
<accession>A2E9E9</accession>
<dbReference type="KEGG" id="tva:4768648"/>
<dbReference type="AlphaFoldDB" id="A2E9E9"/>
<gene>
    <name evidence="2" type="ORF">TVAG_364380</name>
</gene>
<sequence length="237" mass="27954">MIPQSVLRSIMELRTQVNNLEAERVALQDEIQQLNKKIKYNQKQLKIQSPIIGVTDVMAKINYTIENNLNDIRRAKIHKKLLNRELNTIKKQLSEDQTFEKIDPNEILTSENLAKQYYILLKEMFAAPPFPDENLIYRANWRVANSKPHDVDTQFRDIIENLHKFAEPFESLDIEQKRFIVKQAGFAKKAMNMIIKDFIQLDKQESLNIDVPHVTYEKVQCANDFAYLKYAIDRIFR</sequence>
<dbReference type="EMBL" id="DS113333">
    <property type="protein sequence ID" value="EAY10713.1"/>
    <property type="molecule type" value="Genomic_DNA"/>
</dbReference>
<name>A2E9E9_TRIV3</name>
<reference evidence="2" key="2">
    <citation type="journal article" date="2007" name="Science">
        <title>Draft genome sequence of the sexually transmitted pathogen Trichomonas vaginalis.</title>
        <authorList>
            <person name="Carlton J.M."/>
            <person name="Hirt R.P."/>
            <person name="Silva J.C."/>
            <person name="Delcher A.L."/>
            <person name="Schatz M."/>
            <person name="Zhao Q."/>
            <person name="Wortman J.R."/>
            <person name="Bidwell S.L."/>
            <person name="Alsmark U.C.M."/>
            <person name="Besteiro S."/>
            <person name="Sicheritz-Ponten T."/>
            <person name="Noel C.J."/>
            <person name="Dacks J.B."/>
            <person name="Foster P.G."/>
            <person name="Simillion C."/>
            <person name="Van de Peer Y."/>
            <person name="Miranda-Saavedra D."/>
            <person name="Barton G.J."/>
            <person name="Westrop G.D."/>
            <person name="Mueller S."/>
            <person name="Dessi D."/>
            <person name="Fiori P.L."/>
            <person name="Ren Q."/>
            <person name="Paulsen I."/>
            <person name="Zhang H."/>
            <person name="Bastida-Corcuera F.D."/>
            <person name="Simoes-Barbosa A."/>
            <person name="Brown M.T."/>
            <person name="Hayes R.D."/>
            <person name="Mukherjee M."/>
            <person name="Okumura C.Y."/>
            <person name="Schneider R."/>
            <person name="Smith A.J."/>
            <person name="Vanacova S."/>
            <person name="Villalvazo M."/>
            <person name="Haas B.J."/>
            <person name="Pertea M."/>
            <person name="Feldblyum T.V."/>
            <person name="Utterback T.R."/>
            <person name="Shu C.L."/>
            <person name="Osoegawa K."/>
            <person name="de Jong P.J."/>
            <person name="Hrdy I."/>
            <person name="Horvathova L."/>
            <person name="Zubacova Z."/>
            <person name="Dolezal P."/>
            <person name="Malik S.B."/>
            <person name="Logsdon J.M. Jr."/>
            <person name="Henze K."/>
            <person name="Gupta A."/>
            <person name="Wang C.C."/>
            <person name="Dunne R.L."/>
            <person name="Upcroft J.A."/>
            <person name="Upcroft P."/>
            <person name="White O."/>
            <person name="Salzberg S.L."/>
            <person name="Tang P."/>
            <person name="Chiu C.-H."/>
            <person name="Lee Y.-S."/>
            <person name="Embley T.M."/>
            <person name="Coombs G.H."/>
            <person name="Mottram J.C."/>
            <person name="Tachezy J."/>
            <person name="Fraser-Liggett C.M."/>
            <person name="Johnson P.J."/>
        </authorList>
    </citation>
    <scope>NUCLEOTIDE SEQUENCE [LARGE SCALE GENOMIC DNA]</scope>
    <source>
        <strain evidence="2">G3</strain>
    </source>
</reference>
<dbReference type="SMR" id="A2E9E9"/>
<evidence type="ECO:0000313" key="3">
    <source>
        <dbReference type="Proteomes" id="UP000001542"/>
    </source>
</evidence>
<evidence type="ECO:0000313" key="2">
    <source>
        <dbReference type="EMBL" id="EAY10713.1"/>
    </source>
</evidence>
<keyword evidence="1" id="KW-0175">Coiled coil</keyword>
<feature type="coiled-coil region" evidence="1">
    <location>
        <begin position="10"/>
        <end position="44"/>
    </location>
</feature>
<evidence type="ECO:0000256" key="1">
    <source>
        <dbReference type="SAM" id="Coils"/>
    </source>
</evidence>
<reference evidence="2" key="1">
    <citation type="submission" date="2006-10" db="EMBL/GenBank/DDBJ databases">
        <authorList>
            <person name="Amadeo P."/>
            <person name="Zhao Q."/>
            <person name="Wortman J."/>
            <person name="Fraser-Liggett C."/>
            <person name="Carlton J."/>
        </authorList>
    </citation>
    <scope>NUCLEOTIDE SEQUENCE</scope>
    <source>
        <strain evidence="2">G3</strain>
    </source>
</reference>
<dbReference type="VEuPathDB" id="TrichDB:TVAG_364380"/>
<protein>
    <submittedName>
        <fullName evidence="2">Uncharacterized protein</fullName>
    </submittedName>
</protein>